<evidence type="ECO:0000259" key="5">
    <source>
        <dbReference type="PROSITE" id="PS50075"/>
    </source>
</evidence>
<dbReference type="AlphaFoldDB" id="A0A1I6VGI7"/>
<dbReference type="SUPFAM" id="SSF52777">
    <property type="entry name" value="CoA-dependent acyltransferases"/>
    <property type="match status" value="2"/>
</dbReference>
<dbReference type="PROSITE" id="PS00012">
    <property type="entry name" value="PHOSPHOPANTETHEINE"/>
    <property type="match status" value="2"/>
</dbReference>
<evidence type="ECO:0000256" key="1">
    <source>
        <dbReference type="ARBA" id="ARBA00001957"/>
    </source>
</evidence>
<dbReference type="InterPro" id="IPR020806">
    <property type="entry name" value="PKS_PP-bd"/>
</dbReference>
<dbReference type="Gene3D" id="3.30.300.30">
    <property type="match status" value="1"/>
</dbReference>
<dbReference type="RefSeq" id="WP_093844013.1">
    <property type="nucleotide sequence ID" value="NZ_FPAB01000008.1"/>
</dbReference>
<dbReference type="InterPro" id="IPR025110">
    <property type="entry name" value="AMP-bd_C"/>
</dbReference>
<evidence type="ECO:0000256" key="4">
    <source>
        <dbReference type="SAM" id="MobiDB-lite"/>
    </source>
</evidence>
<dbReference type="Proteomes" id="UP000198873">
    <property type="component" value="Unassembled WGS sequence"/>
</dbReference>
<dbReference type="STRING" id="1176198.SAMN05444716_10854"/>
<dbReference type="SMART" id="SM00823">
    <property type="entry name" value="PKS_PP"/>
    <property type="match status" value="2"/>
</dbReference>
<feature type="region of interest" description="Disordered" evidence="4">
    <location>
        <begin position="1017"/>
        <end position="1041"/>
    </location>
</feature>
<dbReference type="InterPro" id="IPR009081">
    <property type="entry name" value="PP-bd_ACP"/>
</dbReference>
<dbReference type="Gene3D" id="2.30.38.10">
    <property type="entry name" value="Luciferase, Domain 3"/>
    <property type="match status" value="1"/>
</dbReference>
<dbReference type="InterPro" id="IPR001242">
    <property type="entry name" value="Condensation_dom"/>
</dbReference>
<dbReference type="Gene3D" id="1.10.1200.10">
    <property type="entry name" value="ACP-like"/>
    <property type="match status" value="2"/>
</dbReference>
<evidence type="ECO:0000313" key="7">
    <source>
        <dbReference type="Proteomes" id="UP000198873"/>
    </source>
</evidence>
<keyword evidence="3" id="KW-0597">Phosphoprotein</keyword>
<dbReference type="Pfam" id="PF00550">
    <property type="entry name" value="PP-binding"/>
    <property type="match status" value="2"/>
</dbReference>
<dbReference type="SUPFAM" id="SSF56801">
    <property type="entry name" value="Acetyl-CoA synthetase-like"/>
    <property type="match status" value="1"/>
</dbReference>
<dbReference type="InterPro" id="IPR036736">
    <property type="entry name" value="ACP-like_sf"/>
</dbReference>
<evidence type="ECO:0000256" key="3">
    <source>
        <dbReference type="ARBA" id="ARBA00022553"/>
    </source>
</evidence>
<dbReference type="NCBIfam" id="TIGR01733">
    <property type="entry name" value="AA-adenyl-dom"/>
    <property type="match status" value="1"/>
</dbReference>
<evidence type="ECO:0000313" key="6">
    <source>
        <dbReference type="EMBL" id="SFT12767.1"/>
    </source>
</evidence>
<dbReference type="InterPro" id="IPR020845">
    <property type="entry name" value="AMP-binding_CS"/>
</dbReference>
<dbReference type="GO" id="GO:0044550">
    <property type="term" value="P:secondary metabolite biosynthetic process"/>
    <property type="evidence" value="ECO:0007669"/>
    <property type="project" value="TreeGrafter"/>
</dbReference>
<dbReference type="EMBL" id="FPAB01000008">
    <property type="protein sequence ID" value="SFT12767.1"/>
    <property type="molecule type" value="Genomic_DNA"/>
</dbReference>
<dbReference type="GO" id="GO:0031177">
    <property type="term" value="F:phosphopantetheine binding"/>
    <property type="evidence" value="ECO:0007669"/>
    <property type="project" value="InterPro"/>
</dbReference>
<proteinExistence type="predicted"/>
<dbReference type="PROSITE" id="PS50075">
    <property type="entry name" value="CARRIER"/>
    <property type="match status" value="2"/>
</dbReference>
<dbReference type="InterPro" id="IPR010071">
    <property type="entry name" value="AA_adenyl_dom"/>
</dbReference>
<dbReference type="Gene3D" id="3.30.559.30">
    <property type="entry name" value="Nonribosomal peptide synthetase, condensation domain"/>
    <property type="match status" value="1"/>
</dbReference>
<name>A0A1I6VGI7_9ACTN</name>
<dbReference type="Pfam" id="PF13193">
    <property type="entry name" value="AMP-binding_C"/>
    <property type="match status" value="1"/>
</dbReference>
<feature type="compositionally biased region" description="Pro residues" evidence="4">
    <location>
        <begin position="1025"/>
        <end position="1034"/>
    </location>
</feature>
<dbReference type="InterPro" id="IPR023213">
    <property type="entry name" value="CAT-like_dom_sf"/>
</dbReference>
<accession>A0A1I6VGI7</accession>
<reference evidence="7" key="1">
    <citation type="submission" date="2016-10" db="EMBL/GenBank/DDBJ databases">
        <authorList>
            <person name="Varghese N."/>
            <person name="Submissions S."/>
        </authorList>
    </citation>
    <scope>NUCLEOTIDE SEQUENCE [LARGE SCALE GENOMIC DNA]</scope>
    <source>
        <strain evidence="7">CGMCC 4.7047</strain>
    </source>
</reference>
<dbReference type="InterPro" id="IPR045851">
    <property type="entry name" value="AMP-bd_C_sf"/>
</dbReference>
<dbReference type="InterPro" id="IPR000873">
    <property type="entry name" value="AMP-dep_synth/lig_dom"/>
</dbReference>
<comment type="cofactor">
    <cofactor evidence="1">
        <name>pantetheine 4'-phosphate</name>
        <dbReference type="ChEBI" id="CHEBI:47942"/>
    </cofactor>
</comment>
<dbReference type="PANTHER" id="PTHR45527:SF1">
    <property type="entry name" value="FATTY ACID SYNTHASE"/>
    <property type="match status" value="1"/>
</dbReference>
<dbReference type="GO" id="GO:0017000">
    <property type="term" value="P:antibiotic biosynthetic process"/>
    <property type="evidence" value="ECO:0007669"/>
    <property type="project" value="UniProtKB-ARBA"/>
</dbReference>
<dbReference type="PANTHER" id="PTHR45527">
    <property type="entry name" value="NONRIBOSOMAL PEPTIDE SYNTHETASE"/>
    <property type="match status" value="1"/>
</dbReference>
<feature type="domain" description="Carrier" evidence="5">
    <location>
        <begin position="1039"/>
        <end position="1114"/>
    </location>
</feature>
<dbReference type="GO" id="GO:0043041">
    <property type="term" value="P:amino acid activation for nonribosomal peptide biosynthetic process"/>
    <property type="evidence" value="ECO:0007669"/>
    <property type="project" value="TreeGrafter"/>
</dbReference>
<dbReference type="PROSITE" id="PS00455">
    <property type="entry name" value="AMP_BINDING"/>
    <property type="match status" value="1"/>
</dbReference>
<dbReference type="SUPFAM" id="SSF47336">
    <property type="entry name" value="ACP-like"/>
    <property type="match status" value="2"/>
</dbReference>
<dbReference type="Gene3D" id="3.40.50.980">
    <property type="match status" value="2"/>
</dbReference>
<dbReference type="InterPro" id="IPR006162">
    <property type="entry name" value="Ppantetheine_attach_site"/>
</dbReference>
<dbReference type="Gene3D" id="3.30.559.10">
    <property type="entry name" value="Chloramphenicol acetyltransferase-like domain"/>
    <property type="match status" value="1"/>
</dbReference>
<protein>
    <submittedName>
        <fullName evidence="6">Amino acid adenylation domain-containing protein</fullName>
    </submittedName>
</protein>
<dbReference type="GO" id="GO:0008610">
    <property type="term" value="P:lipid biosynthetic process"/>
    <property type="evidence" value="ECO:0007669"/>
    <property type="project" value="UniProtKB-ARBA"/>
</dbReference>
<evidence type="ECO:0000256" key="2">
    <source>
        <dbReference type="ARBA" id="ARBA00022450"/>
    </source>
</evidence>
<keyword evidence="2" id="KW-0596">Phosphopantetheine</keyword>
<keyword evidence="7" id="KW-1185">Reference proteome</keyword>
<feature type="domain" description="Carrier" evidence="5">
    <location>
        <begin position="6"/>
        <end position="82"/>
    </location>
</feature>
<dbReference type="GO" id="GO:0005737">
    <property type="term" value="C:cytoplasm"/>
    <property type="evidence" value="ECO:0007669"/>
    <property type="project" value="TreeGrafter"/>
</dbReference>
<dbReference type="Pfam" id="PF00668">
    <property type="entry name" value="Condensation"/>
    <property type="match status" value="1"/>
</dbReference>
<organism evidence="6 7">
    <name type="scientific">Streptomyces harbinensis</name>
    <dbReference type="NCBI Taxonomy" id="1176198"/>
    <lineage>
        <taxon>Bacteria</taxon>
        <taxon>Bacillati</taxon>
        <taxon>Actinomycetota</taxon>
        <taxon>Actinomycetes</taxon>
        <taxon>Kitasatosporales</taxon>
        <taxon>Streptomycetaceae</taxon>
        <taxon>Streptomyces</taxon>
    </lineage>
</organism>
<sequence>MSEVPEAGGDRLRAAVAEVWRRAVGAEPAGDDDHFFLAGGDSIVAVEAAMSLRSVTGTEVELDLLYEYPEFGRLVAALAGEGGAARTGRPLTPAEERLWASEQLWPGTARYHVGAVYRFAGRLDVAGLRAALDGLAAAHPALRRGFAAPGLAVEADPARVRVPCRWVAAPGVSEAELGALLDREVREPFELARPPLLRALVVDRGAAGDVLLLTVHHLVCDGASLTLLEEELGRRCAGADDAGAPGAPPVVPSGGAVVDGPAALAYWRRRLTGAPQAMALPADLPRPAVLGTGGAVHRAAFAPRALAALRAVAGQERLSPFMTWLAAYAVGLAAVTGDRDLVVAVPASAREPGGGAEIGMFVDTLPLRLTLPPRVTAREVARRVRRAVAEALAHRRAPLQDILAGLRIGADRSRAPLAQVALTHRMAGEGGLRLAGRWARRELWPTGTAKYELLWSVVDGAEPELELEYHTELFSPAAAGALHERLIGAAAAAFAAPDAPLPEVVREPSGGGDGPGYEAVHQRFERHAVRRPGAAALVDGALRLTYGELAVRARAVAAGLRAAGLGRGSVVAVVAERGAGSVTGFLGALYAGCGYLPVDPGQPAARAVRLLGAADAVLVARAAVDAVPGAAGGGPVLVLEELWDRPVGPGAPGPAAVTGADVAYVMFTSGSTGEPKAVVVPHRAISRLVPDADYLRIGPEDRVAHLSHPAFDAATFEVWGALAAGATLVVGGRDVALAPARLREFVAGERISVLWLTATLFHQVVDFAPDALAPLRVLLAGGEQLDARRLAALLARPDRPGRVVNGYGPTENTTFSTWHDITPADAAAGTVPIGRPVSGTTAHVLDGAGAPVPVGAVGELVVGGDGLAHGYLGDPAATAAAFVPDPFDPRGGRRLYRTGDLVRVLPGGLLAFEGRRDDQVKIRGHRVEPAEVERELCALPGVGRAVVLARPTEHGAELVAWVTPVPGGGAGALDGAALAAALRERLPDPLVPLVVPLERLPVNASGKTDRAALLAGAGPSVASPPEAPPAPEPADPAAGSGDALAGRIAALWCEVLQVPAVGPGDSFLALGGHSIMALRLLARLDEEFAVTVELVDFFADPTPAGLTALVRGAGVGDVLAD</sequence>
<gene>
    <name evidence="6" type="ORF">SAMN05444716_10854</name>
</gene>
<dbReference type="Pfam" id="PF00501">
    <property type="entry name" value="AMP-binding"/>
    <property type="match status" value="1"/>
</dbReference>
<dbReference type="GO" id="GO:0003824">
    <property type="term" value="F:catalytic activity"/>
    <property type="evidence" value="ECO:0007669"/>
    <property type="project" value="InterPro"/>
</dbReference>